<gene>
    <name evidence="3" type="ORF">CYMTET_51818</name>
</gene>
<comment type="caution">
    <text evidence="3">The sequence shown here is derived from an EMBL/GenBank/DDBJ whole genome shotgun (WGS) entry which is preliminary data.</text>
</comment>
<protein>
    <submittedName>
        <fullName evidence="3">Uncharacterized protein</fullName>
    </submittedName>
</protein>
<dbReference type="Proteomes" id="UP001190700">
    <property type="component" value="Unassembled WGS sequence"/>
</dbReference>
<proteinExistence type="predicted"/>
<dbReference type="AlphaFoldDB" id="A0AAE0BKA4"/>
<organism evidence="3 4">
    <name type="scientific">Cymbomonas tetramitiformis</name>
    <dbReference type="NCBI Taxonomy" id="36881"/>
    <lineage>
        <taxon>Eukaryota</taxon>
        <taxon>Viridiplantae</taxon>
        <taxon>Chlorophyta</taxon>
        <taxon>Pyramimonadophyceae</taxon>
        <taxon>Pyramimonadales</taxon>
        <taxon>Pyramimonadaceae</taxon>
        <taxon>Cymbomonas</taxon>
    </lineage>
</organism>
<keyword evidence="2" id="KW-0812">Transmembrane</keyword>
<name>A0AAE0BKA4_9CHLO</name>
<reference evidence="3 4" key="1">
    <citation type="journal article" date="2015" name="Genome Biol. Evol.">
        <title>Comparative Genomics of a Bacterivorous Green Alga Reveals Evolutionary Causalities and Consequences of Phago-Mixotrophic Mode of Nutrition.</title>
        <authorList>
            <person name="Burns J.A."/>
            <person name="Paasch A."/>
            <person name="Narechania A."/>
            <person name="Kim E."/>
        </authorList>
    </citation>
    <scope>NUCLEOTIDE SEQUENCE [LARGE SCALE GENOMIC DNA]</scope>
    <source>
        <strain evidence="3 4">PLY_AMNH</strain>
    </source>
</reference>
<feature type="transmembrane region" description="Helical" evidence="2">
    <location>
        <begin position="399"/>
        <end position="417"/>
    </location>
</feature>
<keyword evidence="4" id="KW-1185">Reference proteome</keyword>
<feature type="region of interest" description="Disordered" evidence="1">
    <location>
        <begin position="493"/>
        <end position="527"/>
    </location>
</feature>
<keyword evidence="2" id="KW-1133">Transmembrane helix</keyword>
<evidence type="ECO:0000313" key="3">
    <source>
        <dbReference type="EMBL" id="KAK3238153.1"/>
    </source>
</evidence>
<accession>A0AAE0BKA4</accession>
<sequence length="527" mass="58704">MPILPSGKIRKKRKKRKKRKNRKKLLDVFICLIFIFIGLIYLCLAWTEGSDVDDMVASQNTAVREWKEGNFRAFKDSFCGDDNCHFDVNGTSYYLDVLSLSTPPVSAVTLALCPPPEYNLQQRQSFGSRVDRPVGLTLSKQTEVMSEDWRYTGPARVQQDSMEYGSESYTDALWFMGVATIQAPADPAVLHLDLTAVSGAKTSISHFDRIELQSGCREFVHAEKCGCTCALRLPECKDCQKCKTYDLYSHRIEIQRRQSVEYYAQCSSSMCDTSAALKEGGGAGYNCAGMETVYYDLYPCDEYSSHPHSSYDNHPLTAFNSTDRITSKTTCPGQRGEEWACTAETYGYLSENVDFTVLVKVRSTADPYVHKGDVSDCEYATGDVSDCEYAIDNWGFTDFFFVAVLLSSVGFFCFALFEVYKFRNPECFDGDPEFRIGDRRGSILNQRKSGGETMSPPVPQPIPMAAIGQPIIPDDQASVPGYSGAPWVPLQQNANPHMLNGPQSGGVPGQLAPLKSVPHNNRPTCEY</sequence>
<evidence type="ECO:0000256" key="2">
    <source>
        <dbReference type="SAM" id="Phobius"/>
    </source>
</evidence>
<evidence type="ECO:0000313" key="4">
    <source>
        <dbReference type="Proteomes" id="UP001190700"/>
    </source>
</evidence>
<dbReference type="EMBL" id="LGRX02034317">
    <property type="protein sequence ID" value="KAK3238153.1"/>
    <property type="molecule type" value="Genomic_DNA"/>
</dbReference>
<feature type="compositionally biased region" description="Polar residues" evidence="1">
    <location>
        <begin position="518"/>
        <end position="527"/>
    </location>
</feature>
<keyword evidence="2" id="KW-0472">Membrane</keyword>
<evidence type="ECO:0000256" key="1">
    <source>
        <dbReference type="SAM" id="MobiDB-lite"/>
    </source>
</evidence>